<feature type="domain" description="PDZ" evidence="5">
    <location>
        <begin position="157"/>
        <end position="212"/>
    </location>
</feature>
<keyword evidence="7" id="KW-1185">Reference proteome</keyword>
<evidence type="ECO:0000256" key="2">
    <source>
        <dbReference type="ARBA" id="ARBA00068021"/>
    </source>
</evidence>
<dbReference type="PANTHER" id="PTHR12651:SF1">
    <property type="entry name" value="26S PROTEASOME NON-ATPASE REGULATORY SUBUNIT 9"/>
    <property type="match status" value="1"/>
</dbReference>
<dbReference type="GO" id="GO:0005737">
    <property type="term" value="C:cytoplasm"/>
    <property type="evidence" value="ECO:0007669"/>
    <property type="project" value="TreeGrafter"/>
</dbReference>
<dbReference type="Proteomes" id="UP000198372">
    <property type="component" value="Unassembled WGS sequence"/>
</dbReference>
<dbReference type="Gene3D" id="6.10.140.1710">
    <property type="match status" value="1"/>
</dbReference>
<feature type="coiled-coil region" evidence="3">
    <location>
        <begin position="98"/>
        <end position="125"/>
    </location>
</feature>
<reference evidence="7" key="1">
    <citation type="submission" date="2016-09" db="EMBL/GenBank/DDBJ databases">
        <authorList>
            <person name="Jeantristanb JTB J.-T."/>
            <person name="Ricardo R."/>
        </authorList>
    </citation>
    <scope>NUCLEOTIDE SEQUENCE [LARGE SCALE GENOMIC DNA]</scope>
</reference>
<dbReference type="Pfam" id="PF18265">
    <property type="entry name" value="Nas2_N"/>
    <property type="match status" value="1"/>
</dbReference>
<dbReference type="Pfam" id="PF00595">
    <property type="entry name" value="PDZ"/>
    <property type="match status" value="1"/>
</dbReference>
<keyword evidence="1" id="KW-0143">Chaperone</keyword>
<feature type="region of interest" description="Disordered" evidence="4">
    <location>
        <begin position="1"/>
        <end position="42"/>
    </location>
</feature>
<dbReference type="FunFam" id="2.30.42.10:FF:000107">
    <property type="entry name" value="26S proteasome non-ATPase regulatory subunit 9"/>
    <property type="match status" value="1"/>
</dbReference>
<dbReference type="STRING" id="269621.A0A238FIZ8"/>
<evidence type="ECO:0000313" key="6">
    <source>
        <dbReference type="EMBL" id="SCV73760.1"/>
    </source>
</evidence>
<evidence type="ECO:0000259" key="5">
    <source>
        <dbReference type="PROSITE" id="PS50106"/>
    </source>
</evidence>
<feature type="compositionally biased region" description="Low complexity" evidence="4">
    <location>
        <begin position="10"/>
        <end position="29"/>
    </location>
</feature>
<dbReference type="SUPFAM" id="SSF50156">
    <property type="entry name" value="PDZ domain-like"/>
    <property type="match status" value="1"/>
</dbReference>
<dbReference type="InterPro" id="IPR001478">
    <property type="entry name" value="PDZ"/>
</dbReference>
<evidence type="ECO:0000256" key="4">
    <source>
        <dbReference type="SAM" id="MobiDB-lite"/>
    </source>
</evidence>
<dbReference type="InterPro" id="IPR035269">
    <property type="entry name" value="PSMD9"/>
</dbReference>
<dbReference type="PANTHER" id="PTHR12651">
    <property type="entry name" value="26S PROTEASOME NON-ATPASE REGULATORY SUBUNIT 9"/>
    <property type="match status" value="1"/>
</dbReference>
<dbReference type="EMBL" id="FMSP01000019">
    <property type="protein sequence ID" value="SCV73760.1"/>
    <property type="molecule type" value="Genomic_DNA"/>
</dbReference>
<dbReference type="InterPro" id="IPR036034">
    <property type="entry name" value="PDZ_sf"/>
</dbReference>
<dbReference type="Gene3D" id="2.30.42.10">
    <property type="match status" value="1"/>
</dbReference>
<dbReference type="SMART" id="SM00228">
    <property type="entry name" value="PDZ"/>
    <property type="match status" value="1"/>
</dbReference>
<accession>A0A238FIZ8</accession>
<sequence length="241" mass="25997">MSHEQLHEPTANATNVASTTAHHSSSGGVRRASPAPASSKLPTEYVQTELARLSLQRDEVSLRLSTFSSVLMANDCDMTTTLVDRQGFPRADIDVAGVRTARANIIMLRNDLRHLQAQIEQLVLRGLPRRQSPERKSADAIDVDVTTSSRSPAFARINRIFPGGPADAAGIKTDDLLLRIGDIDATNHSSLQAVAALVSTSQDVVLDIRIRRAEHDILLRLVPKTGWGGRGLLGVSTAGRS</sequence>
<proteinExistence type="predicted"/>
<name>A0A238FIZ8_9BASI</name>
<dbReference type="OrthoDB" id="72325at2759"/>
<evidence type="ECO:0000256" key="3">
    <source>
        <dbReference type="SAM" id="Coils"/>
    </source>
</evidence>
<gene>
    <name evidence="6" type="ORF">BQ2448_6190</name>
</gene>
<dbReference type="GO" id="GO:0070682">
    <property type="term" value="P:proteasome regulatory particle assembly"/>
    <property type="evidence" value="ECO:0007669"/>
    <property type="project" value="InterPro"/>
</dbReference>
<evidence type="ECO:0000256" key="1">
    <source>
        <dbReference type="ARBA" id="ARBA00023186"/>
    </source>
</evidence>
<organism evidence="6 7">
    <name type="scientific">Microbotryum intermedium</name>
    <dbReference type="NCBI Taxonomy" id="269621"/>
    <lineage>
        <taxon>Eukaryota</taxon>
        <taxon>Fungi</taxon>
        <taxon>Dikarya</taxon>
        <taxon>Basidiomycota</taxon>
        <taxon>Pucciniomycotina</taxon>
        <taxon>Microbotryomycetes</taxon>
        <taxon>Microbotryales</taxon>
        <taxon>Microbotryaceae</taxon>
        <taxon>Microbotryum</taxon>
    </lineage>
</organism>
<keyword evidence="3" id="KW-0175">Coiled coil</keyword>
<dbReference type="InterPro" id="IPR040815">
    <property type="entry name" value="Nas2_N"/>
</dbReference>
<dbReference type="PROSITE" id="PS50106">
    <property type="entry name" value="PDZ"/>
    <property type="match status" value="1"/>
</dbReference>
<dbReference type="AlphaFoldDB" id="A0A238FIZ8"/>
<dbReference type="GO" id="GO:0005634">
    <property type="term" value="C:nucleus"/>
    <property type="evidence" value="ECO:0007669"/>
    <property type="project" value="TreeGrafter"/>
</dbReference>
<evidence type="ECO:0000313" key="7">
    <source>
        <dbReference type="Proteomes" id="UP000198372"/>
    </source>
</evidence>
<protein>
    <recommendedName>
        <fullName evidence="2">Probable 26S proteasome regulatory subunit p27</fullName>
    </recommendedName>
</protein>